<dbReference type="PANTHER" id="PTHR11472">
    <property type="entry name" value="DNA REPAIR DEAD HELICASE RAD3/XP-D SUBFAMILY MEMBER"/>
    <property type="match status" value="1"/>
</dbReference>
<evidence type="ECO:0000256" key="5">
    <source>
        <dbReference type="ARBA" id="ARBA00038058"/>
    </source>
</evidence>
<dbReference type="GO" id="GO:0003676">
    <property type="term" value="F:nucleic acid binding"/>
    <property type="evidence" value="ECO:0007669"/>
    <property type="project" value="InterPro"/>
</dbReference>
<dbReference type="InterPro" id="IPR045028">
    <property type="entry name" value="DinG/Rad3-like"/>
</dbReference>
<accession>A0A8J7Q6T6</accession>
<dbReference type="InterPro" id="IPR027417">
    <property type="entry name" value="P-loop_NTPase"/>
</dbReference>
<dbReference type="Pfam" id="PF00270">
    <property type="entry name" value="DEAD"/>
    <property type="match status" value="1"/>
</dbReference>
<dbReference type="Proteomes" id="UP000664417">
    <property type="component" value="Unassembled WGS sequence"/>
</dbReference>
<keyword evidence="10" id="KW-1185">Reference proteome</keyword>
<keyword evidence="3" id="KW-0378">Hydrolase</keyword>
<dbReference type="InterPro" id="IPR020891">
    <property type="entry name" value="UPF0758_CS"/>
</dbReference>
<reference evidence="9" key="1">
    <citation type="submission" date="2021-03" db="EMBL/GenBank/DDBJ databases">
        <authorList>
            <person name="Wang G."/>
        </authorList>
    </citation>
    <scope>NUCLEOTIDE SEQUENCE</scope>
    <source>
        <strain evidence="9">KCTC 12899</strain>
    </source>
</reference>
<keyword evidence="2" id="KW-0547">Nucleotide-binding</keyword>
<comment type="caution">
    <text evidence="9">The sequence shown here is derived from an EMBL/GenBank/DDBJ whole genome shotgun (WGS) entry which is preliminary data.</text>
</comment>
<evidence type="ECO:0000256" key="1">
    <source>
        <dbReference type="ARBA" id="ARBA00001966"/>
    </source>
</evidence>
<dbReference type="AlphaFoldDB" id="A0A8J7Q6T6"/>
<dbReference type="Pfam" id="PF13307">
    <property type="entry name" value="Helicase_C_2"/>
    <property type="match status" value="1"/>
</dbReference>
<dbReference type="EC" id="5.6.2.3" evidence="6"/>
<dbReference type="PROSITE" id="PS51193">
    <property type="entry name" value="HELICASE_ATP_BIND_2"/>
    <property type="match status" value="1"/>
</dbReference>
<feature type="domain" description="Helicase ATP-binding" evidence="8">
    <location>
        <begin position="136"/>
        <end position="419"/>
    </location>
</feature>
<dbReference type="Gene3D" id="3.40.50.300">
    <property type="entry name" value="P-loop containing nucleotide triphosphate hydrolases"/>
    <property type="match status" value="2"/>
</dbReference>
<dbReference type="SMART" id="SM00491">
    <property type="entry name" value="HELICc2"/>
    <property type="match status" value="1"/>
</dbReference>
<comment type="similarity">
    <text evidence="5">Belongs to the helicase family. DinG subfamily.</text>
</comment>
<evidence type="ECO:0000256" key="4">
    <source>
        <dbReference type="ARBA" id="ARBA00022840"/>
    </source>
</evidence>
<dbReference type="InterPro" id="IPR006555">
    <property type="entry name" value="ATP-dep_Helicase_C"/>
</dbReference>
<evidence type="ECO:0000256" key="2">
    <source>
        <dbReference type="ARBA" id="ARBA00022741"/>
    </source>
</evidence>
<evidence type="ECO:0000313" key="9">
    <source>
        <dbReference type="EMBL" id="MBO1317824.1"/>
    </source>
</evidence>
<comment type="cofactor">
    <cofactor evidence="1">
        <name>[4Fe-4S] cluster</name>
        <dbReference type="ChEBI" id="CHEBI:49883"/>
    </cofactor>
</comment>
<proteinExistence type="inferred from homology"/>
<dbReference type="GO" id="GO:0006139">
    <property type="term" value="P:nucleobase-containing compound metabolic process"/>
    <property type="evidence" value="ECO:0007669"/>
    <property type="project" value="InterPro"/>
</dbReference>
<keyword evidence="4" id="KW-0067">ATP-binding</keyword>
<evidence type="ECO:0000259" key="8">
    <source>
        <dbReference type="PROSITE" id="PS51193"/>
    </source>
</evidence>
<protein>
    <recommendedName>
        <fullName evidence="6">DNA 5'-3' helicase</fullName>
        <ecNumber evidence="6">5.6.2.3</ecNumber>
    </recommendedName>
</protein>
<evidence type="ECO:0000256" key="3">
    <source>
        <dbReference type="ARBA" id="ARBA00022801"/>
    </source>
</evidence>
<dbReference type="PANTHER" id="PTHR11472:SF34">
    <property type="entry name" value="REGULATOR OF TELOMERE ELONGATION HELICASE 1"/>
    <property type="match status" value="1"/>
</dbReference>
<evidence type="ECO:0000313" key="10">
    <source>
        <dbReference type="Proteomes" id="UP000664417"/>
    </source>
</evidence>
<sequence length="836" mass="93818">MVETSRYLTDEVVQALRREIEENQGAELFAILSRPDGDSKYNQLNVVCRGTHTEVPALVSRTQPGDMTVHNHPSGVLQPSQADMAVAQMFGEEGVGSMIVNNAVSHCIVVAEPVKDDKKIDVAEQEVLGVLGPKGHLAKVMEGYEPRTAQVDMAQAVAGALNKEEILSVEAGTGTGKSLAYLVPALLWTKNNRDRVVIATKTIALQEQLVNKDIPLARKAVPDAPRAALIKGRGNYVCLRKLQDARTQTGLKFDEKDNDVAREIEDLGKWVEETGNGDRADLPFLPSNEAWDLVRSDGDMCLGVKCPFYQRAPFYESRRKAAQAKILVVNQALLFSDLSVRLTAENYKTAAVMPPYSHVILDEAHSMEDIATDHFGKKINSLGLRLLLGKFHSSSRGNKGLLVRMLNLTTESQPTFAREMSDTLIPGFIMQRDEVVQQMYALSRALHEHLNPEGQRNLVVWVRDQMLQEGALDAAKQEAAALMEMIHRLTLIIKRVGTYWENLPDSFREKHQGVEVEMRARMRRIEATMFALKNFAVRQDENEVPWLELKIQRELEEFEYRVSPLDVSNVLRNALFKPFKSVVMTSATLDLEDEFRFFNDRVGLTGFSEKKAAALRLKSPFDYRTQAGLYCIRMQSSPTHRAFAEELANLVLRTSLSKLPGGTLILFTSYQQMREVGRILQYPLDQAGVPLLIQGTAQRSHLVKRLKETHGVLLGTDSFWEGIDLPGAALTKVIIAKLPFRQMRDPLFEARCQKLESEGKSSFKEYSLPLALLKFKQGAGRLIRTKQDRGVLVIADPRVLEKGYGKRFLRLVDEFPMWESTQAQLHDALNQLGAEA</sequence>
<comment type="catalytic activity">
    <reaction evidence="7">
        <text>ATP + H2O = ADP + phosphate + H(+)</text>
        <dbReference type="Rhea" id="RHEA:13065"/>
        <dbReference type="ChEBI" id="CHEBI:15377"/>
        <dbReference type="ChEBI" id="CHEBI:15378"/>
        <dbReference type="ChEBI" id="CHEBI:30616"/>
        <dbReference type="ChEBI" id="CHEBI:43474"/>
        <dbReference type="ChEBI" id="CHEBI:456216"/>
        <dbReference type="EC" id="5.6.2.3"/>
    </reaction>
</comment>
<dbReference type="SMART" id="SM00487">
    <property type="entry name" value="DEXDc"/>
    <property type="match status" value="1"/>
</dbReference>
<dbReference type="GO" id="GO:0005524">
    <property type="term" value="F:ATP binding"/>
    <property type="evidence" value="ECO:0007669"/>
    <property type="project" value="UniProtKB-KW"/>
</dbReference>
<dbReference type="EMBL" id="JAFREP010000004">
    <property type="protein sequence ID" value="MBO1317824.1"/>
    <property type="molecule type" value="Genomic_DNA"/>
</dbReference>
<dbReference type="InterPro" id="IPR011545">
    <property type="entry name" value="DEAD/DEAH_box_helicase_dom"/>
</dbReference>
<organism evidence="9 10">
    <name type="scientific">Acanthopleuribacter pedis</name>
    <dbReference type="NCBI Taxonomy" id="442870"/>
    <lineage>
        <taxon>Bacteria</taxon>
        <taxon>Pseudomonadati</taxon>
        <taxon>Acidobacteriota</taxon>
        <taxon>Holophagae</taxon>
        <taxon>Acanthopleuribacterales</taxon>
        <taxon>Acanthopleuribacteraceae</taxon>
        <taxon>Acanthopleuribacter</taxon>
    </lineage>
</organism>
<dbReference type="InterPro" id="IPR014001">
    <property type="entry name" value="Helicase_ATP-bd"/>
</dbReference>
<evidence type="ECO:0000256" key="7">
    <source>
        <dbReference type="ARBA" id="ARBA00048954"/>
    </source>
</evidence>
<dbReference type="InterPro" id="IPR014013">
    <property type="entry name" value="Helic_SF1/SF2_ATP-bd_DinG/Rad3"/>
</dbReference>
<gene>
    <name evidence="9" type="ORF">J3U88_05075</name>
</gene>
<evidence type="ECO:0000256" key="6">
    <source>
        <dbReference type="ARBA" id="ARBA00044969"/>
    </source>
</evidence>
<dbReference type="SUPFAM" id="SSF52540">
    <property type="entry name" value="P-loop containing nucleoside triphosphate hydrolases"/>
    <property type="match status" value="2"/>
</dbReference>
<dbReference type="PROSITE" id="PS01302">
    <property type="entry name" value="UPF0758"/>
    <property type="match status" value="1"/>
</dbReference>
<dbReference type="RefSeq" id="WP_207857288.1">
    <property type="nucleotide sequence ID" value="NZ_JAFREP010000004.1"/>
</dbReference>
<dbReference type="GO" id="GO:0043139">
    <property type="term" value="F:5'-3' DNA helicase activity"/>
    <property type="evidence" value="ECO:0007669"/>
    <property type="project" value="UniProtKB-EC"/>
</dbReference>
<dbReference type="GO" id="GO:0016818">
    <property type="term" value="F:hydrolase activity, acting on acid anhydrides, in phosphorus-containing anhydrides"/>
    <property type="evidence" value="ECO:0007669"/>
    <property type="project" value="InterPro"/>
</dbReference>
<name>A0A8J7Q6T6_9BACT</name>